<dbReference type="Pfam" id="PF08238">
    <property type="entry name" value="Sel1"/>
    <property type="match status" value="2"/>
</dbReference>
<dbReference type="Proteomes" id="UP000194767">
    <property type="component" value="Unassembled WGS sequence"/>
</dbReference>
<gene>
    <name evidence="2" type="ORF">B9X58_19035</name>
    <name evidence="3" type="ORF">GD578_05775</name>
</gene>
<proteinExistence type="predicted"/>
<reference evidence="2 4" key="1">
    <citation type="submission" date="2017-05" db="EMBL/GenBank/DDBJ databases">
        <authorList>
            <person name="Kreiswirth B."/>
            <person name="Manca C."/>
            <person name="Chen L."/>
            <person name="Evans S."/>
            <person name="Fowler V."/>
            <person name="Patel R."/>
            <person name="Chambers H."/>
            <person name="Bonomo R."/>
            <person name="Paul V."/>
            <person name="Sankar J."/>
            <person name="Gaind R."/>
            <person name="Ray P."/>
            <person name="Gautam V."/>
            <person name="Biswal M."/>
            <person name="Datta S."/>
            <person name="Walia K."/>
            <person name="Adams M."/>
            <person name="Nelson K."/>
            <person name="Sutton G."/>
            <person name="Fouts D."/>
            <person name="Hujer K."/>
            <person name="Hujer A."/>
        </authorList>
    </citation>
    <scope>NUCLEOTIDE SEQUENCE [LARGE SCALE GENOMIC DNA]</scope>
    <source>
        <strain evidence="2 4">PR324</strain>
    </source>
</reference>
<dbReference type="Gene3D" id="1.25.40.10">
    <property type="entry name" value="Tetratricopeptide repeat domain"/>
    <property type="match status" value="1"/>
</dbReference>
<sequence length="246" mass="28239">MKLILCSFLFFLSLIKSTFACEKIEYSNQIKNSNFDLNILSLQGNLKKIDKVINGLPDGFYKEYILGVSFLDGKTKLVDLKEAEKHLINSAKYCFSPAHYSLGYLYYLENKLEDSKKWLLSAKKLGDSLAAYQLGLIYIKEHNPEKMLESLDFAEKTDFTPAITELGVQYYDGKIINKDLTKAFKYFEKAALRNDPLAQNNVGWMYENGEGGVKVNKEKALYWYRKAYDNGFSGAYENYSRLSGEK</sequence>
<reference evidence="3 5" key="2">
    <citation type="journal article" date="2021" name="MSphere">
        <title>Complete Genome Sequencing of Acinetobacter baumannii AC1633 and Acinetobacter nosocomialis AC1530 Unveils a Large Multidrug-Resistant Plasmid Encoding the NDM-1 and OXA-58 Carbapenemases.</title>
        <authorList>
            <person name="Alattraqchi A.G."/>
            <person name="Mohd Rani F."/>
            <person name="A. Rahman N.I."/>
            <person name="Ismail S."/>
            <person name="Cleary D.W."/>
            <person name="Clarke S.C."/>
            <person name="Yeo C.C."/>
        </authorList>
    </citation>
    <scope>NUCLEOTIDE SEQUENCE [LARGE SCALE GENOMIC DNA]</scope>
    <source>
        <strain evidence="3 5">AC1530</strain>
    </source>
</reference>
<dbReference type="RefSeq" id="WP_017393624.1">
    <property type="nucleotide sequence ID" value="NZ_BKDN01000041.1"/>
</dbReference>
<dbReference type="InterPro" id="IPR052945">
    <property type="entry name" value="Mitotic_Regulator"/>
</dbReference>
<dbReference type="InterPro" id="IPR011990">
    <property type="entry name" value="TPR-like_helical_dom_sf"/>
</dbReference>
<dbReference type="PANTHER" id="PTHR43628:SF1">
    <property type="entry name" value="CHITIN SYNTHASE REGULATORY FACTOR 2-RELATED"/>
    <property type="match status" value="1"/>
</dbReference>
<dbReference type="SMART" id="SM00671">
    <property type="entry name" value="SEL1"/>
    <property type="match status" value="3"/>
</dbReference>
<evidence type="ECO:0000256" key="1">
    <source>
        <dbReference type="SAM" id="SignalP"/>
    </source>
</evidence>
<name>A0AB36LXA7_ACINO</name>
<keyword evidence="1" id="KW-0732">Signal</keyword>
<feature type="chain" id="PRO_5044173341" evidence="1">
    <location>
        <begin position="21"/>
        <end position="246"/>
    </location>
</feature>
<dbReference type="SUPFAM" id="SSF81901">
    <property type="entry name" value="HCP-like"/>
    <property type="match status" value="1"/>
</dbReference>
<accession>A0AB36LXA7</accession>
<dbReference type="EMBL" id="NGDO01000084">
    <property type="protein sequence ID" value="OTL93401.1"/>
    <property type="molecule type" value="Genomic_DNA"/>
</dbReference>
<dbReference type="Proteomes" id="UP000325778">
    <property type="component" value="Chromosome"/>
</dbReference>
<evidence type="ECO:0000313" key="2">
    <source>
        <dbReference type="EMBL" id="OTL93401.1"/>
    </source>
</evidence>
<dbReference type="EMBL" id="CP045560">
    <property type="protein sequence ID" value="QGA43395.1"/>
    <property type="molecule type" value="Genomic_DNA"/>
</dbReference>
<evidence type="ECO:0000313" key="4">
    <source>
        <dbReference type="Proteomes" id="UP000194767"/>
    </source>
</evidence>
<dbReference type="AlphaFoldDB" id="A0AB36LXA7"/>
<organism evidence="2 4">
    <name type="scientific">Acinetobacter nosocomialis</name>
    <dbReference type="NCBI Taxonomy" id="106654"/>
    <lineage>
        <taxon>Bacteria</taxon>
        <taxon>Pseudomonadati</taxon>
        <taxon>Pseudomonadota</taxon>
        <taxon>Gammaproteobacteria</taxon>
        <taxon>Moraxellales</taxon>
        <taxon>Moraxellaceae</taxon>
        <taxon>Acinetobacter</taxon>
        <taxon>Acinetobacter calcoaceticus/baumannii complex</taxon>
    </lineage>
</organism>
<protein>
    <submittedName>
        <fullName evidence="3">Sel1 repeat family protein</fullName>
    </submittedName>
</protein>
<evidence type="ECO:0000313" key="3">
    <source>
        <dbReference type="EMBL" id="QGA43395.1"/>
    </source>
</evidence>
<dbReference type="InterPro" id="IPR006597">
    <property type="entry name" value="Sel1-like"/>
</dbReference>
<evidence type="ECO:0000313" key="5">
    <source>
        <dbReference type="Proteomes" id="UP000325778"/>
    </source>
</evidence>
<feature type="signal peptide" evidence="1">
    <location>
        <begin position="1"/>
        <end position="20"/>
    </location>
</feature>
<dbReference type="PANTHER" id="PTHR43628">
    <property type="entry name" value="ACTIVATOR OF C KINASE PROTEIN 1-RELATED"/>
    <property type="match status" value="1"/>
</dbReference>